<feature type="region of interest" description="Disordered" evidence="1">
    <location>
        <begin position="651"/>
        <end position="1014"/>
    </location>
</feature>
<feature type="region of interest" description="Disordered" evidence="1">
    <location>
        <begin position="608"/>
        <end position="633"/>
    </location>
</feature>
<name>A0A6A6ZQB2_9PLEO</name>
<evidence type="ECO:0000313" key="4">
    <source>
        <dbReference type="Proteomes" id="UP000799424"/>
    </source>
</evidence>
<keyword evidence="4" id="KW-1185">Reference proteome</keyword>
<dbReference type="Pfam" id="PF12868">
    <property type="entry name" value="DUF3824"/>
    <property type="match status" value="2"/>
</dbReference>
<feature type="region of interest" description="Disordered" evidence="1">
    <location>
        <begin position="532"/>
        <end position="596"/>
    </location>
</feature>
<proteinExistence type="predicted"/>
<feature type="compositionally biased region" description="Basic residues" evidence="1">
    <location>
        <begin position="613"/>
        <end position="627"/>
    </location>
</feature>
<feature type="compositionally biased region" description="Pro residues" evidence="1">
    <location>
        <begin position="831"/>
        <end position="845"/>
    </location>
</feature>
<feature type="compositionally biased region" description="Low complexity" evidence="1">
    <location>
        <begin position="746"/>
        <end position="763"/>
    </location>
</feature>
<gene>
    <name evidence="3" type="ORF">CC86DRAFT_457991</name>
</gene>
<feature type="compositionally biased region" description="Basic residues" evidence="1">
    <location>
        <begin position="548"/>
        <end position="567"/>
    </location>
</feature>
<feature type="compositionally biased region" description="Basic residues" evidence="1">
    <location>
        <begin position="496"/>
        <end position="509"/>
    </location>
</feature>
<feature type="compositionally biased region" description="Basic and acidic residues" evidence="1">
    <location>
        <begin position="999"/>
        <end position="1014"/>
    </location>
</feature>
<feature type="domain" description="DUF3824" evidence="2">
    <location>
        <begin position="740"/>
        <end position="891"/>
    </location>
</feature>
<feature type="compositionally biased region" description="Basic and acidic residues" evidence="1">
    <location>
        <begin position="961"/>
        <end position="974"/>
    </location>
</feature>
<feature type="compositionally biased region" description="Basic and acidic residues" evidence="1">
    <location>
        <begin position="764"/>
        <end position="785"/>
    </location>
</feature>
<evidence type="ECO:0000256" key="1">
    <source>
        <dbReference type="SAM" id="MobiDB-lite"/>
    </source>
</evidence>
<feature type="compositionally biased region" description="Basic and acidic residues" evidence="1">
    <location>
        <begin position="918"/>
        <end position="947"/>
    </location>
</feature>
<accession>A0A6A6ZQB2</accession>
<feature type="compositionally biased region" description="Polar residues" evidence="1">
    <location>
        <begin position="787"/>
        <end position="806"/>
    </location>
</feature>
<feature type="compositionally biased region" description="Basic residues" evidence="1">
    <location>
        <begin position="652"/>
        <end position="674"/>
    </location>
</feature>
<dbReference type="AlphaFoldDB" id="A0A6A6ZQB2"/>
<sequence length="1026" mass="115837">MSAAGRHLGRMLCRNTCSPSAGQCFVLDGRRRPATFGTTESDDTRKGLAAAVVRIRADRRAAFTQPGSRPHPAAPDAVARYEALKSDSLPRPLSLRFLLLHPSATIDCASLATASPHARLTDLLSTTYSSPPIHICTAQHHAPAMSAIYKEREREREWDSSSRGGGQGYTTVRRYKMPEHSLEQDQYESEMRLVHRGGRSDVDDRRSNFDTARSTKDYVIERDVERDVREYHYHDRSPSPRGRDVREYRIQRTVDRSPSPAHSTVREIRIARDYEREAPAREDQYSLEKYSRDIEYFREPPQQQPQQQPQPIYIRNEAPQPMQMAPIIIREEAPQPIIIRERVEPAYELVERSEIQQERQVARPRHEEDYYYERRVKEVDRGGRHEQRRFDEREYGRDRYDDRNYYSDDDVVYVHKEKDTWEGGETRTKRDVAAGALAGIAAGQIVRHHRKRKGEAPGGTVGNALGYGALGAASAVALDKFNNRDRSRSVSSDRGRNRRHSNGRGRSKSRVRELGTLAAIAGVGALAYAAGRKNKDKGQTTVVEEHRHRSRSRKSRSKRGTSRRGRSRSVTVIESDGGRSRSASKHTDPKHRNNRTAQVGLASAAVAGLMQHNRSKSRKRKGGRSRSRVREGVPIAAAGVAGAAVTGLYERHKAKKETRALSRSRSRSKSRSRSRSVLSRLTGRSRSRRGSTASEPVLVEYGGDPIYTDPATRSRSRGRRRRGSSSSSDGRRHGSRSRSRSKSRARSVAETAAVAGVAGLAAHEAAKRRDRKKAEKEREKRRDEDSAYSTGSYSPYDSPRPSTAHPNDSRFFPETNYFPPPPTAPVDHGAPYPPYNPADYPPPPSTVFEPNHPAGYVNPPPEDMNHGNPYAHPQQQHDAYYGQPRRPDDNVSAPAPNNEHIFAAARDRVITPDPEPPSPKEKTVQFDLKPRGPSREASPDKAARLDDADVDEERQRRRSRKYDERSDGTRESGRQRKRHHRRDESPASDFSDATIELPPRFDEHGRQRAEDPVADKLESVLLSLFR</sequence>
<dbReference type="Proteomes" id="UP000799424">
    <property type="component" value="Unassembled WGS sequence"/>
</dbReference>
<feature type="compositionally biased region" description="Basic residues" evidence="1">
    <location>
        <begin position="714"/>
        <end position="723"/>
    </location>
</feature>
<dbReference type="EMBL" id="MU006233">
    <property type="protein sequence ID" value="KAF2822809.1"/>
    <property type="molecule type" value="Genomic_DNA"/>
</dbReference>
<dbReference type="InterPro" id="IPR024436">
    <property type="entry name" value="DUF3824"/>
</dbReference>
<dbReference type="OrthoDB" id="3561737at2759"/>
<feature type="compositionally biased region" description="Basic residues" evidence="1">
    <location>
        <begin position="733"/>
        <end position="745"/>
    </location>
</feature>
<evidence type="ECO:0000313" key="3">
    <source>
        <dbReference type="EMBL" id="KAF2822809.1"/>
    </source>
</evidence>
<reference evidence="3" key="1">
    <citation type="journal article" date="2020" name="Stud. Mycol.">
        <title>101 Dothideomycetes genomes: a test case for predicting lifestyles and emergence of pathogens.</title>
        <authorList>
            <person name="Haridas S."/>
            <person name="Albert R."/>
            <person name="Binder M."/>
            <person name="Bloem J."/>
            <person name="Labutti K."/>
            <person name="Salamov A."/>
            <person name="Andreopoulos B."/>
            <person name="Baker S."/>
            <person name="Barry K."/>
            <person name="Bills G."/>
            <person name="Bluhm B."/>
            <person name="Cannon C."/>
            <person name="Castanera R."/>
            <person name="Culley D."/>
            <person name="Daum C."/>
            <person name="Ezra D."/>
            <person name="Gonzalez J."/>
            <person name="Henrissat B."/>
            <person name="Kuo A."/>
            <person name="Liang C."/>
            <person name="Lipzen A."/>
            <person name="Lutzoni F."/>
            <person name="Magnuson J."/>
            <person name="Mondo S."/>
            <person name="Nolan M."/>
            <person name="Ohm R."/>
            <person name="Pangilinan J."/>
            <person name="Park H.-J."/>
            <person name="Ramirez L."/>
            <person name="Alfaro M."/>
            <person name="Sun H."/>
            <person name="Tritt A."/>
            <person name="Yoshinaga Y."/>
            <person name="Zwiers L.-H."/>
            <person name="Turgeon B."/>
            <person name="Goodwin S."/>
            <person name="Spatafora J."/>
            <person name="Crous P."/>
            <person name="Grigoriev I."/>
        </authorList>
    </citation>
    <scope>NUCLEOTIDE SEQUENCE</scope>
    <source>
        <strain evidence="3">CBS 113818</strain>
    </source>
</reference>
<organism evidence="3 4">
    <name type="scientific">Ophiobolus disseminans</name>
    <dbReference type="NCBI Taxonomy" id="1469910"/>
    <lineage>
        <taxon>Eukaryota</taxon>
        <taxon>Fungi</taxon>
        <taxon>Dikarya</taxon>
        <taxon>Ascomycota</taxon>
        <taxon>Pezizomycotina</taxon>
        <taxon>Dothideomycetes</taxon>
        <taxon>Pleosporomycetidae</taxon>
        <taxon>Pleosporales</taxon>
        <taxon>Pleosporineae</taxon>
        <taxon>Phaeosphaeriaceae</taxon>
        <taxon>Ophiobolus</taxon>
    </lineage>
</organism>
<feature type="domain" description="DUF3824" evidence="2">
    <location>
        <begin position="506"/>
        <end position="555"/>
    </location>
</feature>
<protein>
    <recommendedName>
        <fullName evidence="2">DUF3824 domain-containing protein</fullName>
    </recommendedName>
</protein>
<dbReference type="PANTHER" id="PTHR35487:SF1">
    <property type="entry name" value="DUF3824 DOMAIN-CONTAINING PROTEIN"/>
    <property type="match status" value="1"/>
</dbReference>
<evidence type="ECO:0000259" key="2">
    <source>
        <dbReference type="Pfam" id="PF12868"/>
    </source>
</evidence>
<feature type="region of interest" description="Disordered" evidence="1">
    <location>
        <begin position="483"/>
        <end position="511"/>
    </location>
</feature>
<feature type="compositionally biased region" description="Basic and acidic residues" evidence="1">
    <location>
        <begin position="483"/>
        <end position="495"/>
    </location>
</feature>
<dbReference type="PANTHER" id="PTHR35487">
    <property type="entry name" value="DUF3824 DOMAIN-CONTAINING PROTEIN"/>
    <property type="match status" value="1"/>
</dbReference>